<dbReference type="InterPro" id="IPR001387">
    <property type="entry name" value="Cro/C1-type_HTH"/>
</dbReference>
<dbReference type="RefSeq" id="WP_281462663.1">
    <property type="nucleotide sequence ID" value="NZ_JASBAN010000001.1"/>
</dbReference>
<dbReference type="Gene3D" id="1.10.260.40">
    <property type="entry name" value="lambda repressor-like DNA-binding domains"/>
    <property type="match status" value="1"/>
</dbReference>
<evidence type="ECO:0000256" key="1">
    <source>
        <dbReference type="ARBA" id="ARBA00023125"/>
    </source>
</evidence>
<dbReference type="CDD" id="cd00093">
    <property type="entry name" value="HTH_XRE"/>
    <property type="match status" value="1"/>
</dbReference>
<dbReference type="PANTHER" id="PTHR46558">
    <property type="entry name" value="TRACRIPTIONAL REGULATORY PROTEIN-RELATED-RELATED"/>
    <property type="match status" value="1"/>
</dbReference>
<reference evidence="3" key="1">
    <citation type="submission" date="2023-05" db="EMBL/GenBank/DDBJ databases">
        <title>Whole genome sequence of Commensalibacter sp.</title>
        <authorList>
            <person name="Charoenyingcharoen P."/>
            <person name="Yukphan P."/>
        </authorList>
    </citation>
    <scope>NUCLEOTIDE SEQUENCE</scope>
    <source>
        <strain evidence="3">TBRC 10068</strain>
    </source>
</reference>
<evidence type="ECO:0000259" key="2">
    <source>
        <dbReference type="PROSITE" id="PS50943"/>
    </source>
</evidence>
<comment type="caution">
    <text evidence="3">The sequence shown here is derived from an EMBL/GenBank/DDBJ whole genome shotgun (WGS) entry which is preliminary data.</text>
</comment>
<evidence type="ECO:0000313" key="4">
    <source>
        <dbReference type="Proteomes" id="UP001431775"/>
    </source>
</evidence>
<keyword evidence="4" id="KW-1185">Reference proteome</keyword>
<protein>
    <submittedName>
        <fullName evidence="3">Helix-turn-helix transcriptional regulator</fullName>
    </submittedName>
</protein>
<dbReference type="EMBL" id="JASBAN010000001">
    <property type="protein sequence ID" value="MDI2113043.1"/>
    <property type="molecule type" value="Genomic_DNA"/>
</dbReference>
<dbReference type="InterPro" id="IPR010982">
    <property type="entry name" value="Lambda_DNA-bd_dom_sf"/>
</dbReference>
<organism evidence="3 4">
    <name type="scientific">Commensalibacter nepenthis</name>
    <dbReference type="NCBI Taxonomy" id="3043872"/>
    <lineage>
        <taxon>Bacteria</taxon>
        <taxon>Pseudomonadati</taxon>
        <taxon>Pseudomonadota</taxon>
        <taxon>Alphaproteobacteria</taxon>
        <taxon>Acetobacterales</taxon>
        <taxon>Acetobacteraceae</taxon>
    </lineage>
</organism>
<name>A0ABT6Q9Y7_9PROT</name>
<keyword evidence="1" id="KW-0238">DNA-binding</keyword>
<dbReference type="PROSITE" id="PS50943">
    <property type="entry name" value="HTH_CROC1"/>
    <property type="match status" value="1"/>
</dbReference>
<sequence length="104" mass="12013">MLTILMNIGQSLRKFRESKNLGQADIAAIVDTSIPTISHWENGRYYPEFPKLIALAEYFNIKVVDLISFGQESKDKISDEEIKLIKKYREAPENIRDSIKLILK</sequence>
<dbReference type="Proteomes" id="UP001431775">
    <property type="component" value="Unassembled WGS sequence"/>
</dbReference>
<dbReference type="SMART" id="SM00530">
    <property type="entry name" value="HTH_XRE"/>
    <property type="match status" value="1"/>
</dbReference>
<evidence type="ECO:0000313" key="3">
    <source>
        <dbReference type="EMBL" id="MDI2113043.1"/>
    </source>
</evidence>
<dbReference type="SUPFAM" id="SSF47413">
    <property type="entry name" value="lambda repressor-like DNA-binding domains"/>
    <property type="match status" value="1"/>
</dbReference>
<proteinExistence type="predicted"/>
<accession>A0ABT6Q9Y7</accession>
<gene>
    <name evidence="3" type="ORF">QJV33_07080</name>
</gene>
<dbReference type="PANTHER" id="PTHR46558:SF11">
    <property type="entry name" value="HTH-TYPE TRANSCRIPTIONAL REGULATOR XRE"/>
    <property type="match status" value="1"/>
</dbReference>
<feature type="domain" description="HTH cro/C1-type" evidence="2">
    <location>
        <begin position="12"/>
        <end position="66"/>
    </location>
</feature>
<dbReference type="Pfam" id="PF12844">
    <property type="entry name" value="HTH_19"/>
    <property type="match status" value="1"/>
</dbReference>